<dbReference type="UniPathway" id="UPA00124"/>
<dbReference type="AlphaFoldDB" id="A0A841U7T4"/>
<protein>
    <recommendedName>
        <fullName evidence="2">dTDP-4-dehydrorhamnose reductase</fullName>
        <ecNumber evidence="2">1.1.1.133</ecNumber>
    </recommendedName>
</protein>
<dbReference type="EMBL" id="JACJVR010000086">
    <property type="protein sequence ID" value="MBB6694154.1"/>
    <property type="molecule type" value="Genomic_DNA"/>
</dbReference>
<gene>
    <name evidence="4" type="ORF">H7B90_22380</name>
</gene>
<comment type="similarity">
    <text evidence="1 2">Belongs to the dTDP-4-dehydrorhamnose reductase family.</text>
</comment>
<dbReference type="InterPro" id="IPR036291">
    <property type="entry name" value="NAD(P)-bd_dom_sf"/>
</dbReference>
<dbReference type="GO" id="GO:0019305">
    <property type="term" value="P:dTDP-rhamnose biosynthetic process"/>
    <property type="evidence" value="ECO:0007669"/>
    <property type="project" value="UniProtKB-UniPathway"/>
</dbReference>
<dbReference type="Proteomes" id="UP000553776">
    <property type="component" value="Unassembled WGS sequence"/>
</dbReference>
<dbReference type="PANTHER" id="PTHR10491:SF4">
    <property type="entry name" value="METHIONINE ADENOSYLTRANSFERASE 2 SUBUNIT BETA"/>
    <property type="match status" value="1"/>
</dbReference>
<name>A0A841U7T4_9BACL</name>
<keyword evidence="2" id="KW-0560">Oxidoreductase</keyword>
<reference evidence="4 5" key="1">
    <citation type="submission" date="2020-08" db="EMBL/GenBank/DDBJ databases">
        <title>Cohnella phylogeny.</title>
        <authorList>
            <person name="Dunlap C."/>
        </authorList>
    </citation>
    <scope>NUCLEOTIDE SEQUENCE [LARGE SCALE GENOMIC DNA]</scope>
    <source>
        <strain evidence="4 5">DSM 25239</strain>
    </source>
</reference>
<accession>A0A841U7T4</accession>
<dbReference type="GO" id="GO:0005829">
    <property type="term" value="C:cytosol"/>
    <property type="evidence" value="ECO:0007669"/>
    <property type="project" value="TreeGrafter"/>
</dbReference>
<dbReference type="SUPFAM" id="SSF51735">
    <property type="entry name" value="NAD(P)-binding Rossmann-fold domains"/>
    <property type="match status" value="1"/>
</dbReference>
<dbReference type="PANTHER" id="PTHR10491">
    <property type="entry name" value="DTDP-4-DEHYDRORHAMNOSE REDUCTASE"/>
    <property type="match status" value="1"/>
</dbReference>
<dbReference type="InterPro" id="IPR005913">
    <property type="entry name" value="dTDP_dehydrorham_reduct"/>
</dbReference>
<sequence>MRILVLGGYGMAGHLAAVYLRKIGHEVTVAVRPGTASRPASGKRGWPPDIPVRELDARDMRAAEELIEREKPEVLVNAVGVLNSQAEDRPLDAYVVNGLLPHWLAHVGERLGARLVHISSDCVFSGDRGGYGETERPDGRTVYARSKAMGEVKDPRHLTIRTSIIGPEIRDGGIGLMKWFLGQTGIVRGYAKVPWNGVTTLELAKAIAWAIDRPGIGGLVHLTAPEPVSKHELLTLIRSVYDKNDVTIEPSDEPAIDRTLLPTASGFGYRPPDYPTMLRELREWERSAWE</sequence>
<dbReference type="InterPro" id="IPR029903">
    <property type="entry name" value="RmlD-like-bd"/>
</dbReference>
<comment type="pathway">
    <text evidence="2">Carbohydrate biosynthesis; dTDP-L-rhamnose biosynthesis.</text>
</comment>
<evidence type="ECO:0000313" key="4">
    <source>
        <dbReference type="EMBL" id="MBB6694154.1"/>
    </source>
</evidence>
<organism evidence="4 5">
    <name type="scientific">Cohnella xylanilytica</name>
    <dbReference type="NCBI Taxonomy" id="557555"/>
    <lineage>
        <taxon>Bacteria</taxon>
        <taxon>Bacillati</taxon>
        <taxon>Bacillota</taxon>
        <taxon>Bacilli</taxon>
        <taxon>Bacillales</taxon>
        <taxon>Paenibacillaceae</taxon>
        <taxon>Cohnella</taxon>
    </lineage>
</organism>
<evidence type="ECO:0000313" key="5">
    <source>
        <dbReference type="Proteomes" id="UP000553776"/>
    </source>
</evidence>
<evidence type="ECO:0000256" key="2">
    <source>
        <dbReference type="RuleBase" id="RU364082"/>
    </source>
</evidence>
<dbReference type="CDD" id="cd05254">
    <property type="entry name" value="dTDP_HR_like_SDR_e"/>
    <property type="match status" value="1"/>
</dbReference>
<feature type="domain" description="RmlD-like substrate binding" evidence="3">
    <location>
        <begin position="1"/>
        <end position="251"/>
    </location>
</feature>
<dbReference type="RefSeq" id="WP_185138127.1">
    <property type="nucleotide sequence ID" value="NZ_BORM01000003.1"/>
</dbReference>
<dbReference type="Pfam" id="PF04321">
    <property type="entry name" value="RmlD_sub_bind"/>
    <property type="match status" value="1"/>
</dbReference>
<dbReference type="GO" id="GO:0008831">
    <property type="term" value="F:dTDP-4-dehydrorhamnose reductase activity"/>
    <property type="evidence" value="ECO:0007669"/>
    <property type="project" value="UniProtKB-EC"/>
</dbReference>
<keyword evidence="2" id="KW-0521">NADP</keyword>
<comment type="caution">
    <text evidence="4">The sequence shown here is derived from an EMBL/GenBank/DDBJ whole genome shotgun (WGS) entry which is preliminary data.</text>
</comment>
<keyword evidence="5" id="KW-1185">Reference proteome</keyword>
<evidence type="ECO:0000256" key="1">
    <source>
        <dbReference type="ARBA" id="ARBA00010944"/>
    </source>
</evidence>
<dbReference type="EC" id="1.1.1.133" evidence="2"/>
<comment type="function">
    <text evidence="2">Catalyzes the reduction of dTDP-6-deoxy-L-lyxo-4-hexulose to yield dTDP-L-rhamnose.</text>
</comment>
<dbReference type="Gene3D" id="3.40.50.720">
    <property type="entry name" value="NAD(P)-binding Rossmann-like Domain"/>
    <property type="match status" value="1"/>
</dbReference>
<proteinExistence type="inferred from homology"/>
<evidence type="ECO:0000259" key="3">
    <source>
        <dbReference type="Pfam" id="PF04321"/>
    </source>
</evidence>